<dbReference type="InterPro" id="IPR016039">
    <property type="entry name" value="Thiolase-like"/>
</dbReference>
<keyword evidence="5" id="KW-0032">Aminotransferase</keyword>
<dbReference type="Gene3D" id="3.90.1150.10">
    <property type="entry name" value="Aspartate Aminotransferase, domain 1"/>
    <property type="match status" value="1"/>
</dbReference>
<dbReference type="RefSeq" id="WP_271865642.1">
    <property type="nucleotide sequence ID" value="NZ_JAQMFO010000001.1"/>
</dbReference>
<dbReference type="EMBL" id="JAQMFO010000001">
    <property type="protein sequence ID" value="MDB6370638.1"/>
    <property type="molecule type" value="Genomic_DNA"/>
</dbReference>
<feature type="region of interest" description="Disordered" evidence="3">
    <location>
        <begin position="204"/>
        <end position="228"/>
    </location>
</feature>
<dbReference type="SUPFAM" id="SSF53901">
    <property type="entry name" value="Thiolase-like"/>
    <property type="match status" value="1"/>
</dbReference>
<dbReference type="Pfam" id="PF00550">
    <property type="entry name" value="PP-binding"/>
    <property type="match status" value="1"/>
</dbReference>
<dbReference type="PANTHER" id="PTHR43713">
    <property type="entry name" value="GLUTAMATE-1-SEMIALDEHYDE 2,1-AMINOMUTASE"/>
    <property type="match status" value="1"/>
</dbReference>
<accession>A0AAW6BDN5</accession>
<dbReference type="InterPro" id="IPR015424">
    <property type="entry name" value="PyrdxlP-dep_Trfase"/>
</dbReference>
<evidence type="ECO:0000256" key="1">
    <source>
        <dbReference type="ARBA" id="ARBA00001933"/>
    </source>
</evidence>
<dbReference type="PROSITE" id="PS50075">
    <property type="entry name" value="CARRIER"/>
    <property type="match status" value="1"/>
</dbReference>
<dbReference type="Gene3D" id="3.40.47.10">
    <property type="match status" value="1"/>
</dbReference>
<dbReference type="SUPFAM" id="SSF47336">
    <property type="entry name" value="ACP-like"/>
    <property type="match status" value="1"/>
</dbReference>
<name>A0AAW6BDN5_9GAMM</name>
<evidence type="ECO:0000313" key="6">
    <source>
        <dbReference type="Proteomes" id="UP001212996"/>
    </source>
</evidence>
<sequence length="696" mass="77772">MDPQQRICLEVCHKAPELSGYSSGADAGLCSVFIGSRRSTWQADVPTLPPSSADAMLMFGGSSVDALATRMAYKLNCLGPAVSVGTFCSGSLVAVHMACNSKTGRDRLHFEESEVDMSDIEIIQREIIAIFAETFGLPKEEIELEIPLVELGAESLLLFEALEPIHKRFGIKLSVRQFFAELQTVRQLSEYILMADKNKVTADNHSVTQPALADQEKRSEQSDTPNIPPVKKERLFQWMSRSASSIESEERKKYLASFISKYNERTIKSKIHSVAVRKNIADSRSGIGFKPSIKELLYPIVCTKFAGPVVKDIDGNDYIDMTMGFGAHLFGHSPPFVVKALTQQIDNSFGLGTRHEIGLEVAELIKEITGMDRVAFVNSGTEAVMNAVRAARTLTRRNHIVLFSSSYHGHWDAVLARAGEYDEVNATKPISVGIPENMVADVSVFGFGSNEAIEFLKTNRTDIAAVLVEPIPTRDPGLSNPDYLRRLRQVTRELDILLIFDEIVTGFRVHPAGVQGLFGIEADIVTYGKTIGGGMPLGVITGRKNMLDSIDGGNWNFNDDSFPAAEPTFFGGTYFQHPLCMTAAKATLQEIKRRGETFTKVLTQRTESFVSRLNQLFLSRRVPIEARSFSSFFRLIHRDNMDLLYYNLLMRGVYIWEWRCWFISDAHDDTHLEKVYLAFVDSLDELEENNLLPRYS</sequence>
<feature type="domain" description="Carrier" evidence="4">
    <location>
        <begin position="118"/>
        <end position="196"/>
    </location>
</feature>
<evidence type="ECO:0000256" key="3">
    <source>
        <dbReference type="SAM" id="MobiDB-lite"/>
    </source>
</evidence>
<proteinExistence type="predicted"/>
<dbReference type="GO" id="GO:0016746">
    <property type="term" value="F:acyltransferase activity"/>
    <property type="evidence" value="ECO:0007669"/>
    <property type="project" value="InterPro"/>
</dbReference>
<organism evidence="5 6">
    <name type="scientific">Photorhabdus bodei</name>
    <dbReference type="NCBI Taxonomy" id="2029681"/>
    <lineage>
        <taxon>Bacteria</taxon>
        <taxon>Pseudomonadati</taxon>
        <taxon>Pseudomonadota</taxon>
        <taxon>Gammaproteobacteria</taxon>
        <taxon>Enterobacterales</taxon>
        <taxon>Morganellaceae</taxon>
        <taxon>Photorhabdus</taxon>
    </lineage>
</organism>
<dbReference type="PROSITE" id="PS00600">
    <property type="entry name" value="AA_TRANSFER_CLASS_3"/>
    <property type="match status" value="1"/>
</dbReference>
<dbReference type="SUPFAM" id="SSF53383">
    <property type="entry name" value="PLP-dependent transferases"/>
    <property type="match status" value="1"/>
</dbReference>
<evidence type="ECO:0000259" key="4">
    <source>
        <dbReference type="PROSITE" id="PS50075"/>
    </source>
</evidence>
<dbReference type="InterPro" id="IPR015422">
    <property type="entry name" value="PyrdxlP-dep_Trfase_small"/>
</dbReference>
<dbReference type="GO" id="GO:0030170">
    <property type="term" value="F:pyridoxal phosphate binding"/>
    <property type="evidence" value="ECO:0007669"/>
    <property type="project" value="InterPro"/>
</dbReference>
<dbReference type="GO" id="GO:0008483">
    <property type="term" value="F:transaminase activity"/>
    <property type="evidence" value="ECO:0007669"/>
    <property type="project" value="UniProtKB-KW"/>
</dbReference>
<dbReference type="InterPro" id="IPR015421">
    <property type="entry name" value="PyrdxlP-dep_Trfase_major"/>
</dbReference>
<dbReference type="Proteomes" id="UP001212996">
    <property type="component" value="Unassembled WGS sequence"/>
</dbReference>
<comment type="caution">
    <text evidence="5">The sequence shown here is derived from an EMBL/GenBank/DDBJ whole genome shotgun (WGS) entry which is preliminary data.</text>
</comment>
<keyword evidence="5" id="KW-0808">Transferase</keyword>
<dbReference type="PANTHER" id="PTHR43713:SF3">
    <property type="entry name" value="GLUTAMATE-1-SEMIALDEHYDE 2,1-AMINOMUTASE 1, CHLOROPLASTIC-RELATED"/>
    <property type="match status" value="1"/>
</dbReference>
<dbReference type="InterPro" id="IPR005814">
    <property type="entry name" value="Aminotrans_3"/>
</dbReference>
<dbReference type="AlphaFoldDB" id="A0AAW6BDN5"/>
<dbReference type="InterPro" id="IPR009081">
    <property type="entry name" value="PP-bd_ACP"/>
</dbReference>
<comment type="cofactor">
    <cofactor evidence="1">
        <name>pyridoxal 5'-phosphate</name>
        <dbReference type="ChEBI" id="CHEBI:597326"/>
    </cofactor>
</comment>
<dbReference type="InterPro" id="IPR014030">
    <property type="entry name" value="Ketoacyl_synth_N"/>
</dbReference>
<keyword evidence="2" id="KW-0663">Pyridoxal phosphate</keyword>
<dbReference type="InterPro" id="IPR049704">
    <property type="entry name" value="Aminotrans_3_PPA_site"/>
</dbReference>
<evidence type="ECO:0000256" key="2">
    <source>
        <dbReference type="ARBA" id="ARBA00022898"/>
    </source>
</evidence>
<evidence type="ECO:0000313" key="5">
    <source>
        <dbReference type="EMBL" id="MDB6370638.1"/>
    </source>
</evidence>
<dbReference type="Pfam" id="PF00202">
    <property type="entry name" value="Aminotran_3"/>
    <property type="match status" value="1"/>
</dbReference>
<protein>
    <submittedName>
        <fullName evidence="5">Aminotransferase class III-fold pyridoxal phosphate-dependent enzyme</fullName>
    </submittedName>
</protein>
<reference evidence="5" key="1">
    <citation type="submission" date="2023-01" db="EMBL/GenBank/DDBJ databases">
        <title>Genome sequencing of Photorhabdus bodei 09-20.</title>
        <authorList>
            <person name="Kalindamar S."/>
            <person name="Kumru S."/>
        </authorList>
    </citation>
    <scope>NUCLEOTIDE SEQUENCE</scope>
    <source>
        <strain evidence="5">09-20</strain>
    </source>
</reference>
<dbReference type="InterPro" id="IPR036736">
    <property type="entry name" value="ACP-like_sf"/>
</dbReference>
<dbReference type="Pfam" id="PF00109">
    <property type="entry name" value="ketoacyl-synt"/>
    <property type="match status" value="1"/>
</dbReference>
<dbReference type="Gene3D" id="1.10.1200.10">
    <property type="entry name" value="ACP-like"/>
    <property type="match status" value="1"/>
</dbReference>
<dbReference type="Gene3D" id="3.40.640.10">
    <property type="entry name" value="Type I PLP-dependent aspartate aminotransferase-like (Major domain)"/>
    <property type="match status" value="1"/>
</dbReference>
<gene>
    <name evidence="5" type="ORF">PH362_01320</name>
</gene>